<feature type="transmembrane region" description="Helical" evidence="1">
    <location>
        <begin position="33"/>
        <end position="51"/>
    </location>
</feature>
<dbReference type="AlphaFoldDB" id="A0A6M3LB43"/>
<protein>
    <recommendedName>
        <fullName evidence="3">Holin</fullName>
    </recommendedName>
</protein>
<reference evidence="2" key="1">
    <citation type="submission" date="2020-03" db="EMBL/GenBank/DDBJ databases">
        <title>The deep terrestrial virosphere.</title>
        <authorList>
            <person name="Holmfeldt K."/>
            <person name="Nilsson E."/>
            <person name="Simone D."/>
            <person name="Lopez-Fernandez M."/>
            <person name="Wu X."/>
            <person name="de Brujin I."/>
            <person name="Lundin D."/>
            <person name="Andersson A."/>
            <person name="Bertilsson S."/>
            <person name="Dopson M."/>
        </authorList>
    </citation>
    <scope>NUCLEOTIDE SEQUENCE</scope>
    <source>
        <strain evidence="2">MM415B03531</strain>
    </source>
</reference>
<evidence type="ECO:0000313" key="2">
    <source>
        <dbReference type="EMBL" id="QJA90872.1"/>
    </source>
</evidence>
<dbReference type="EMBL" id="MT142944">
    <property type="protein sequence ID" value="QJA90872.1"/>
    <property type="molecule type" value="Genomic_DNA"/>
</dbReference>
<keyword evidence="1" id="KW-1133">Transmembrane helix</keyword>
<gene>
    <name evidence="2" type="ORF">MM415B03531_0007</name>
</gene>
<proteinExistence type="predicted"/>
<sequence length="56" mass="5913">MSKPWYTSKTVWLGMLIIAGGIAEYIAGLPAEASAATIIAGCLGIVIRFMTDQPIT</sequence>
<name>A0A6M3LB43_9ZZZZ</name>
<organism evidence="2">
    <name type="scientific">viral metagenome</name>
    <dbReference type="NCBI Taxonomy" id="1070528"/>
    <lineage>
        <taxon>unclassified sequences</taxon>
        <taxon>metagenomes</taxon>
        <taxon>organismal metagenomes</taxon>
    </lineage>
</organism>
<evidence type="ECO:0000256" key="1">
    <source>
        <dbReference type="SAM" id="Phobius"/>
    </source>
</evidence>
<keyword evidence="1" id="KW-0472">Membrane</keyword>
<evidence type="ECO:0008006" key="3">
    <source>
        <dbReference type="Google" id="ProtNLM"/>
    </source>
</evidence>
<accession>A0A6M3LB43</accession>
<keyword evidence="1" id="KW-0812">Transmembrane</keyword>